<accession>A0ABV6FZE9</accession>
<keyword evidence="2" id="KW-1185">Reference proteome</keyword>
<dbReference type="Proteomes" id="UP001589814">
    <property type="component" value="Unassembled WGS sequence"/>
</dbReference>
<gene>
    <name evidence="1" type="ORF">ACFFHW_02015</name>
</gene>
<dbReference type="CDD" id="cd18722">
    <property type="entry name" value="PIN_NicB-like"/>
    <property type="match status" value="1"/>
</dbReference>
<reference evidence="1 2" key="1">
    <citation type="submission" date="2024-09" db="EMBL/GenBank/DDBJ databases">
        <authorList>
            <person name="Sun Q."/>
            <person name="Mori K."/>
        </authorList>
    </citation>
    <scope>NUCLEOTIDE SEQUENCE [LARGE SCALE GENOMIC DNA]</scope>
    <source>
        <strain evidence="1 2">CCM 7415</strain>
    </source>
</reference>
<protein>
    <submittedName>
        <fullName evidence="1">NYN domain-containing protein</fullName>
    </submittedName>
</protein>
<proteinExistence type="predicted"/>
<evidence type="ECO:0000313" key="1">
    <source>
        <dbReference type="EMBL" id="MFC0266780.1"/>
    </source>
</evidence>
<sequence length="84" mass="9437">MQILRTAFFIDGYNVFYGLLAGTSYKWLDLPSLLGAIIHEHDPRGQVAEIHYFTSPVQSALATRGLQSKQAQDIYVRALKARVV</sequence>
<comment type="caution">
    <text evidence="1">The sequence shown here is derived from an EMBL/GenBank/DDBJ whole genome shotgun (WGS) entry which is preliminary data.</text>
</comment>
<dbReference type="RefSeq" id="WP_211213319.1">
    <property type="nucleotide sequence ID" value="NZ_JBHLVX010000009.1"/>
</dbReference>
<evidence type="ECO:0000313" key="2">
    <source>
        <dbReference type="Proteomes" id="UP001589814"/>
    </source>
</evidence>
<name>A0ABV6FZE9_9GAMM</name>
<dbReference type="EMBL" id="JBHLVX010000009">
    <property type="protein sequence ID" value="MFC0266780.1"/>
    <property type="molecule type" value="Genomic_DNA"/>
</dbReference>
<organism evidence="1 2">
    <name type="scientific">Kushneria aurantia</name>
    <dbReference type="NCBI Taxonomy" id="504092"/>
    <lineage>
        <taxon>Bacteria</taxon>
        <taxon>Pseudomonadati</taxon>
        <taxon>Pseudomonadota</taxon>
        <taxon>Gammaproteobacteria</taxon>
        <taxon>Oceanospirillales</taxon>
        <taxon>Halomonadaceae</taxon>
        <taxon>Kushneria</taxon>
    </lineage>
</organism>
<dbReference type="Gene3D" id="3.40.50.1010">
    <property type="entry name" value="5'-nuclease"/>
    <property type="match status" value="1"/>
</dbReference>